<dbReference type="Proteomes" id="UP000560081">
    <property type="component" value="Unassembled WGS sequence"/>
</dbReference>
<dbReference type="SUPFAM" id="SSF53474">
    <property type="entry name" value="alpha/beta-Hydrolases"/>
    <property type="match status" value="1"/>
</dbReference>
<evidence type="ECO:0000313" key="1">
    <source>
        <dbReference type="EMBL" id="MBB4881857.1"/>
    </source>
</evidence>
<proteinExistence type="predicted"/>
<dbReference type="InterPro" id="IPR029058">
    <property type="entry name" value="AB_hydrolase_fold"/>
</dbReference>
<dbReference type="EMBL" id="JACHMC010000001">
    <property type="protein sequence ID" value="MBB4881857.1"/>
    <property type="molecule type" value="Genomic_DNA"/>
</dbReference>
<keyword evidence="2" id="KW-1185">Reference proteome</keyword>
<sequence>MTAASVPSLPPAAAPAPPFRTVGGPASVFADLDALEALAARRRDQAGAALRMATDVRRLLDGVAPAVAVAPSAARLSVRLPEGDRACRALADRLEAAGNALARAAEGYRAAERGAAGVMDAQDLGVEALTAWMFDAGRDGVTASDMEFALRQTPDALLERLAGEELAGPARAALSRLPWIGPFVAVAQRIPGVRGVLERALTKALEATADVVLDTPAGDLVDHSTLFGLLARVVDADENADVLAVAAEPAAAPPRLDGSVTDLLSLVPGDDAPRGAVTVTAVVDPDTGERTWVVGLPGTQERETAEDGSTNWMDVYGVADAYAGGSARAGEGLAQALELAGVPEGATVVFVGYSAGGMHAVNMTGHSGITSRWRVGGAVTVGAPGGSLTPRPGTPVLSLQREADVMTGLDGGPNAASADWATVTMADTRPEAVREGAAEALWHAMAEDPEGQVRALLAAPDRWVDAVAGGGSEHSLEAYRAAAAEYEAADPALRVQEQGILAALAGLTAGRVESATRVTLRRRRRATRADVVGPDRWYP</sequence>
<gene>
    <name evidence="1" type="ORF">BJ976_000208</name>
</gene>
<evidence type="ECO:0000313" key="2">
    <source>
        <dbReference type="Proteomes" id="UP000560081"/>
    </source>
</evidence>
<protein>
    <recommendedName>
        <fullName evidence="3">Alpha/beta hydrolase</fullName>
    </recommendedName>
</protein>
<evidence type="ECO:0008006" key="3">
    <source>
        <dbReference type="Google" id="ProtNLM"/>
    </source>
</evidence>
<accession>A0A4Y8X210</accession>
<organism evidence="1 2">
    <name type="scientific">Micrococcus flavus</name>
    <dbReference type="NCBI Taxonomy" id="384602"/>
    <lineage>
        <taxon>Bacteria</taxon>
        <taxon>Bacillati</taxon>
        <taxon>Actinomycetota</taxon>
        <taxon>Actinomycetes</taxon>
        <taxon>Micrococcales</taxon>
        <taxon>Micrococcaceae</taxon>
        <taxon>Micrococcus</taxon>
    </lineage>
</organism>
<name>A0A4Y8X210_9MICC</name>
<dbReference type="OrthoDB" id="5095936at2"/>
<comment type="caution">
    <text evidence="1">The sequence shown here is derived from an EMBL/GenBank/DDBJ whole genome shotgun (WGS) entry which is preliminary data.</text>
</comment>
<dbReference type="RefSeq" id="WP_135029363.1">
    <property type="nucleotide sequence ID" value="NZ_BMLA01000003.1"/>
</dbReference>
<dbReference type="AlphaFoldDB" id="A0A4Y8X210"/>
<reference evidence="1 2" key="1">
    <citation type="submission" date="2020-08" db="EMBL/GenBank/DDBJ databases">
        <title>Sequencing the genomes of 1000 actinobacteria strains.</title>
        <authorList>
            <person name="Klenk H.-P."/>
        </authorList>
    </citation>
    <scope>NUCLEOTIDE SEQUENCE [LARGE SCALE GENOMIC DNA]</scope>
    <source>
        <strain evidence="1 2">DSM 19079</strain>
    </source>
</reference>